<evidence type="ECO:0000256" key="13">
    <source>
        <dbReference type="ARBA" id="ARBA00023157"/>
    </source>
</evidence>
<dbReference type="GO" id="GO:0006589">
    <property type="term" value="P:octopamine biosynthetic process"/>
    <property type="evidence" value="ECO:0007669"/>
    <property type="project" value="TreeGrafter"/>
</dbReference>
<dbReference type="PRINTS" id="PR00767">
    <property type="entry name" value="DBMONOXGNASE"/>
</dbReference>
<dbReference type="InterPro" id="IPR024548">
    <property type="entry name" value="Cu2_monoox_C"/>
</dbReference>
<keyword evidence="4" id="KW-0812">Transmembrane</keyword>
<dbReference type="GO" id="GO:0030667">
    <property type="term" value="C:secretory granule membrane"/>
    <property type="evidence" value="ECO:0007669"/>
    <property type="project" value="TreeGrafter"/>
</dbReference>
<evidence type="ECO:0000256" key="12">
    <source>
        <dbReference type="ARBA" id="ARBA00023136"/>
    </source>
</evidence>
<dbReference type="InterPro" id="IPR008977">
    <property type="entry name" value="PHM/PNGase_F_dom_sf"/>
</dbReference>
<feature type="domain" description="Copper type II ascorbate-dependent monooxygenase N-terminal" evidence="16">
    <location>
        <begin position="422"/>
        <end position="547"/>
    </location>
</feature>
<keyword evidence="6" id="KW-0732">Signal</keyword>
<dbReference type="EMBL" id="JANPWB010000009">
    <property type="protein sequence ID" value="KAJ1154613.1"/>
    <property type="molecule type" value="Genomic_DNA"/>
</dbReference>
<keyword evidence="20" id="KW-1185">Reference proteome</keyword>
<dbReference type="GO" id="GO:0042421">
    <property type="term" value="P:norepinephrine biosynthetic process"/>
    <property type="evidence" value="ECO:0007669"/>
    <property type="project" value="TreeGrafter"/>
</dbReference>
<dbReference type="InterPro" id="IPR005018">
    <property type="entry name" value="DOMON_domain"/>
</dbReference>
<organism evidence="19 20">
    <name type="scientific">Pleurodeles waltl</name>
    <name type="common">Iberian ribbed newt</name>
    <dbReference type="NCBI Taxonomy" id="8319"/>
    <lineage>
        <taxon>Eukaryota</taxon>
        <taxon>Metazoa</taxon>
        <taxon>Chordata</taxon>
        <taxon>Craniata</taxon>
        <taxon>Vertebrata</taxon>
        <taxon>Euteleostomi</taxon>
        <taxon>Amphibia</taxon>
        <taxon>Batrachia</taxon>
        <taxon>Caudata</taxon>
        <taxon>Salamandroidea</taxon>
        <taxon>Salamandridae</taxon>
        <taxon>Pleurodelinae</taxon>
        <taxon>Pleurodeles</taxon>
    </lineage>
</organism>
<keyword evidence="9" id="KW-0560">Oxidoreductase</keyword>
<dbReference type="GO" id="GO:0005789">
    <property type="term" value="C:endoplasmic reticulum membrane"/>
    <property type="evidence" value="ECO:0007669"/>
    <property type="project" value="UniProtKB-SubCell"/>
</dbReference>
<comment type="subcellular location">
    <subcellularLocation>
        <location evidence="2">Endoplasmic reticulum membrane</location>
        <topology evidence="2">Single-pass type I membrane protein</topology>
    </subcellularLocation>
</comment>
<evidence type="ECO:0000256" key="14">
    <source>
        <dbReference type="ARBA" id="ARBA00023180"/>
    </source>
</evidence>
<dbReference type="GO" id="GO:0005615">
    <property type="term" value="C:extracellular space"/>
    <property type="evidence" value="ECO:0007669"/>
    <property type="project" value="TreeGrafter"/>
</dbReference>
<feature type="domain" description="DOMON" evidence="17">
    <location>
        <begin position="322"/>
        <end position="383"/>
    </location>
</feature>
<dbReference type="PANTHER" id="PTHR10157">
    <property type="entry name" value="DOPAMINE BETA HYDROXYLASE RELATED"/>
    <property type="match status" value="1"/>
</dbReference>
<evidence type="ECO:0000256" key="2">
    <source>
        <dbReference type="ARBA" id="ARBA00004115"/>
    </source>
</evidence>
<evidence type="ECO:0000256" key="3">
    <source>
        <dbReference type="ARBA" id="ARBA00010676"/>
    </source>
</evidence>
<dbReference type="FunFam" id="2.60.120.310:FF:000002">
    <property type="entry name" value="DBH-like monooxygenase protein 1"/>
    <property type="match status" value="1"/>
</dbReference>
<dbReference type="InterPro" id="IPR028460">
    <property type="entry name" value="Tbh/DBH"/>
</dbReference>
<comment type="cofactor">
    <cofactor evidence="1">
        <name>Cu(2+)</name>
        <dbReference type="ChEBI" id="CHEBI:29036"/>
    </cofactor>
</comment>
<evidence type="ECO:0000313" key="19">
    <source>
        <dbReference type="EMBL" id="KAJ1154613.1"/>
    </source>
</evidence>
<dbReference type="Gene3D" id="2.60.120.230">
    <property type="match status" value="1"/>
</dbReference>
<evidence type="ECO:0000256" key="11">
    <source>
        <dbReference type="ARBA" id="ARBA00023033"/>
    </source>
</evidence>
<evidence type="ECO:0000256" key="15">
    <source>
        <dbReference type="SAM" id="MobiDB-lite"/>
    </source>
</evidence>
<keyword evidence="14" id="KW-0325">Glycoprotein</keyword>
<feature type="domain" description="Copper type II ascorbate-dependent monooxygenase C-terminal" evidence="18">
    <location>
        <begin position="570"/>
        <end position="717"/>
    </location>
</feature>
<dbReference type="InterPro" id="IPR000323">
    <property type="entry name" value="Cu2_ascorb_mOase_N"/>
</dbReference>
<keyword evidence="13" id="KW-1015">Disulfide bond</keyword>
<keyword evidence="8" id="KW-1133">Transmembrane helix</keyword>
<dbReference type="Pfam" id="PF03351">
    <property type="entry name" value="DOMON"/>
    <property type="match status" value="1"/>
</dbReference>
<evidence type="ECO:0008006" key="21">
    <source>
        <dbReference type="Google" id="ProtNLM"/>
    </source>
</evidence>
<dbReference type="SUPFAM" id="SSF49742">
    <property type="entry name" value="PHM/PNGase F"/>
    <property type="match status" value="2"/>
</dbReference>
<dbReference type="AlphaFoldDB" id="A0AAV7RRQ4"/>
<keyword evidence="10" id="KW-0186">Copper</keyword>
<evidence type="ECO:0000256" key="7">
    <source>
        <dbReference type="ARBA" id="ARBA00022824"/>
    </source>
</evidence>
<dbReference type="InterPro" id="IPR014784">
    <property type="entry name" value="Cu2_ascorb_mOase-like_C"/>
</dbReference>
<evidence type="ECO:0000259" key="17">
    <source>
        <dbReference type="Pfam" id="PF03351"/>
    </source>
</evidence>
<gene>
    <name evidence="19" type="ORF">NDU88_007357</name>
</gene>
<proteinExistence type="inferred from homology"/>
<dbReference type="GO" id="GO:0005507">
    <property type="term" value="F:copper ion binding"/>
    <property type="evidence" value="ECO:0007669"/>
    <property type="project" value="InterPro"/>
</dbReference>
<keyword evidence="7" id="KW-0256">Endoplasmic reticulum</keyword>
<dbReference type="CDD" id="cd09631">
    <property type="entry name" value="DOMON_DOH"/>
    <property type="match status" value="1"/>
</dbReference>
<evidence type="ECO:0000259" key="16">
    <source>
        <dbReference type="Pfam" id="PF01082"/>
    </source>
</evidence>
<name>A0AAV7RRQ4_PLEWA</name>
<keyword evidence="11" id="KW-0503">Monooxygenase</keyword>
<protein>
    <recommendedName>
        <fullName evidence="21">DBH-like monooxygenase protein 1</fullName>
    </recommendedName>
</protein>
<feature type="compositionally biased region" description="Basic and acidic residues" evidence="15">
    <location>
        <begin position="324"/>
        <end position="338"/>
    </location>
</feature>
<evidence type="ECO:0000256" key="4">
    <source>
        <dbReference type="ARBA" id="ARBA00022692"/>
    </source>
</evidence>
<dbReference type="Proteomes" id="UP001066276">
    <property type="component" value="Chromosome 5"/>
</dbReference>
<evidence type="ECO:0000313" key="20">
    <source>
        <dbReference type="Proteomes" id="UP001066276"/>
    </source>
</evidence>
<sequence length="1139" mass="128457">MGLTALGYRASSWTCFGSALIILDRPWDRGLPDRAVRLCSIVAWGSRPRWCEVVLSVRWVGEPRRQFQEFSGLRGREACRELTQRAVCSLFLALPSRMRTTGARISNRISVGCGTQSVLNFFQAPGMHNGVQKHLRLGLGGYSRCSLHIELGPIEIVSQCLSERFFSSLLNLLVFFPPPLNYFCVPTMAYFSEEDEYYQEEVEGPFPEQMEERLVQALGHHVQDSVNQALIKELKPFKGPLVRYGQRELMGPPPSGSRIREPQSEEGDFNSRTSLSSLSLAEILSQMASAVLRDHEYGPGLAANSDHFPQPADACKELSQSSDSHSDSKSREVKKDPQQDYQLEYAIENSTHTVLAFSRDLNTCDKNDKMITESTVRVIWAYHSDDVGAEGAKYHGSNRGRKSLRLLNAQNTNHVSPDMPYFNLTNTDVPIPYKDTTYWCQMFKMPALNKKHHVVKVEPIIQQGHENLIHHILLYECGQTLNDTLLDYGHECYHPNMPEAFLFCETVLFAWAIGGEGFTYPPHVGLPIGSSIDPKYVLMEVHYDNPTFQEGLIDSSGLRLYYTSHLRKHDAGVIETGVWVSLHHMIPPGMPSFHSEGHCTMECLEEALGSEKPSGIHVFAVLLHAHLAGEAIMTRHFRNGEEQKMLAFDSEFDFNFQEFQHLAEERIILPGDNLITECQYNTKGRTTMTWGGLSTRDEMCLSYLMYYPRINLARCESIPEITEQLQFIGVKTIYKPVVWGVRQLFYTCNPHPESNVSGKEPTPLYISDKELCTGNKDLSAKSTQYIDNPSDTQDINREVREKVYGPPGNGQLQIQQLDQSKHWGDQGEEETISTIGPAVENDGSTNPIESPKKQDKISLLTDWGKDSSDKFYSLTEESDLSSADRSFSESDESESYEAGNKSLNCEFTVRQIRQRKSTKPHSDSQECYENAASMSGRTLRWDYSGISLTDTPTAGNQGSINDRNESDMGASAGDIGNLVNTHVNGTEAGILQSIYNSIKELQTETRIESRRARIATKKLQGSVRKVAKSCMEIEAKLCSMEDRIVAVEEDMDTLKEQSAAREGQMTDVMWKMEDLENRQRRNNLRFLGIPEGLEGNNIQAYMVNLLRGAFPELGDRDWVLTKGCYMEAMLPPCKDRAYN</sequence>
<feature type="region of interest" description="Disordered" evidence="15">
    <location>
        <begin position="302"/>
        <end position="338"/>
    </location>
</feature>
<evidence type="ECO:0000256" key="5">
    <source>
        <dbReference type="ARBA" id="ARBA00022723"/>
    </source>
</evidence>
<accession>A0AAV7RRQ4</accession>
<dbReference type="InterPro" id="IPR000945">
    <property type="entry name" value="DBH-like"/>
</dbReference>
<dbReference type="Pfam" id="PF03712">
    <property type="entry name" value="Cu2_monoox_C"/>
    <property type="match status" value="1"/>
</dbReference>
<feature type="region of interest" description="Disordered" evidence="15">
    <location>
        <begin position="244"/>
        <end position="272"/>
    </location>
</feature>
<keyword evidence="5" id="KW-0479">Metal-binding</keyword>
<evidence type="ECO:0000256" key="6">
    <source>
        <dbReference type="ARBA" id="ARBA00022729"/>
    </source>
</evidence>
<comment type="similarity">
    <text evidence="3">Belongs to the copper type II ascorbate-dependent monooxygenase family.</text>
</comment>
<evidence type="ECO:0000259" key="18">
    <source>
        <dbReference type="Pfam" id="PF03712"/>
    </source>
</evidence>
<dbReference type="GO" id="GO:0004500">
    <property type="term" value="F:dopamine beta-monooxygenase activity"/>
    <property type="evidence" value="ECO:0007669"/>
    <property type="project" value="InterPro"/>
</dbReference>
<dbReference type="Pfam" id="PF01082">
    <property type="entry name" value="Cu2_monooxygen"/>
    <property type="match status" value="1"/>
</dbReference>
<evidence type="ECO:0000256" key="9">
    <source>
        <dbReference type="ARBA" id="ARBA00023002"/>
    </source>
</evidence>
<keyword evidence="12" id="KW-0472">Membrane</keyword>
<dbReference type="GO" id="GO:0042420">
    <property type="term" value="P:dopamine catabolic process"/>
    <property type="evidence" value="ECO:0007669"/>
    <property type="project" value="TreeGrafter"/>
</dbReference>
<feature type="region of interest" description="Disordered" evidence="15">
    <location>
        <begin position="875"/>
        <end position="899"/>
    </location>
</feature>
<dbReference type="PANTHER" id="PTHR10157:SF28">
    <property type="entry name" value="DBH-LIKE MONOOXYGENASE PROTEIN 1"/>
    <property type="match status" value="1"/>
</dbReference>
<dbReference type="Gene3D" id="2.60.120.310">
    <property type="entry name" value="Copper type II, ascorbate-dependent monooxygenase, N-terminal domain"/>
    <property type="match status" value="1"/>
</dbReference>
<evidence type="ECO:0000256" key="10">
    <source>
        <dbReference type="ARBA" id="ARBA00023008"/>
    </source>
</evidence>
<dbReference type="FunFam" id="2.60.120.230:FF:000001">
    <property type="entry name" value="Monooxygenase, DBH-like 1"/>
    <property type="match status" value="1"/>
</dbReference>
<comment type="caution">
    <text evidence="19">The sequence shown here is derived from an EMBL/GenBank/DDBJ whole genome shotgun (WGS) entry which is preliminary data.</text>
</comment>
<feature type="region of interest" description="Disordered" evidence="15">
    <location>
        <begin position="819"/>
        <end position="856"/>
    </location>
</feature>
<dbReference type="InterPro" id="IPR036939">
    <property type="entry name" value="Cu2_ascorb_mOase_N_sf"/>
</dbReference>
<evidence type="ECO:0000256" key="1">
    <source>
        <dbReference type="ARBA" id="ARBA00001973"/>
    </source>
</evidence>
<reference evidence="19" key="1">
    <citation type="journal article" date="2022" name="bioRxiv">
        <title>Sequencing and chromosome-scale assembly of the giantPleurodeles waltlgenome.</title>
        <authorList>
            <person name="Brown T."/>
            <person name="Elewa A."/>
            <person name="Iarovenko S."/>
            <person name="Subramanian E."/>
            <person name="Araus A.J."/>
            <person name="Petzold A."/>
            <person name="Susuki M."/>
            <person name="Suzuki K.-i.T."/>
            <person name="Hayashi T."/>
            <person name="Toyoda A."/>
            <person name="Oliveira C."/>
            <person name="Osipova E."/>
            <person name="Leigh N.D."/>
            <person name="Simon A."/>
            <person name="Yun M.H."/>
        </authorList>
    </citation>
    <scope>NUCLEOTIDE SEQUENCE</scope>
    <source>
        <strain evidence="19">20211129_DDA</strain>
        <tissue evidence="19">Liver</tissue>
    </source>
</reference>
<evidence type="ECO:0000256" key="8">
    <source>
        <dbReference type="ARBA" id="ARBA00022989"/>
    </source>
</evidence>
<dbReference type="InterPro" id="IPR045266">
    <property type="entry name" value="DOH_DOMON"/>
</dbReference>